<comment type="caution">
    <text evidence="1">The sequence shown here is derived from an EMBL/GenBank/DDBJ whole genome shotgun (WGS) entry which is preliminary data.</text>
</comment>
<proteinExistence type="predicted"/>
<reference evidence="1" key="1">
    <citation type="submission" date="2023-01" db="EMBL/GenBank/DDBJ databases">
        <title>Genome assembly of the deep-sea coral Lophelia pertusa.</title>
        <authorList>
            <person name="Herrera S."/>
            <person name="Cordes E."/>
        </authorList>
    </citation>
    <scope>NUCLEOTIDE SEQUENCE</scope>
    <source>
        <strain evidence="1">USNM1676648</strain>
        <tissue evidence="1">Polyp</tissue>
    </source>
</reference>
<dbReference type="EMBL" id="MU827781">
    <property type="protein sequence ID" value="KAJ7337267.1"/>
    <property type="molecule type" value="Genomic_DNA"/>
</dbReference>
<dbReference type="AlphaFoldDB" id="A0A9X0CHW8"/>
<protein>
    <submittedName>
        <fullName evidence="1">Uncharacterized protein</fullName>
    </submittedName>
</protein>
<gene>
    <name evidence="1" type="ORF">OS493_010124</name>
</gene>
<evidence type="ECO:0000313" key="2">
    <source>
        <dbReference type="Proteomes" id="UP001163046"/>
    </source>
</evidence>
<evidence type="ECO:0000313" key="1">
    <source>
        <dbReference type="EMBL" id="KAJ7337267.1"/>
    </source>
</evidence>
<organism evidence="1 2">
    <name type="scientific">Desmophyllum pertusum</name>
    <dbReference type="NCBI Taxonomy" id="174260"/>
    <lineage>
        <taxon>Eukaryota</taxon>
        <taxon>Metazoa</taxon>
        <taxon>Cnidaria</taxon>
        <taxon>Anthozoa</taxon>
        <taxon>Hexacorallia</taxon>
        <taxon>Scleractinia</taxon>
        <taxon>Caryophylliina</taxon>
        <taxon>Caryophylliidae</taxon>
        <taxon>Desmophyllum</taxon>
    </lineage>
</organism>
<keyword evidence="2" id="KW-1185">Reference proteome</keyword>
<sequence length="59" mass="6674">MQVQQTSRPGAKETSYVVMHSSVKPSIDPNSSFLMWYSLPNAIYRTTALIKLNPRMTSL</sequence>
<accession>A0A9X0CHW8</accession>
<dbReference type="Proteomes" id="UP001163046">
    <property type="component" value="Unassembled WGS sequence"/>
</dbReference>
<name>A0A9X0CHW8_9CNID</name>